<evidence type="ECO:0000259" key="13">
    <source>
        <dbReference type="PROSITE" id="PS50885"/>
    </source>
</evidence>
<dbReference type="GO" id="GO:0005524">
    <property type="term" value="F:ATP binding"/>
    <property type="evidence" value="ECO:0007669"/>
    <property type="project" value="UniProtKB-KW"/>
</dbReference>
<dbReference type="SMART" id="SM00304">
    <property type="entry name" value="HAMP"/>
    <property type="match status" value="1"/>
</dbReference>
<evidence type="ECO:0000256" key="3">
    <source>
        <dbReference type="ARBA" id="ARBA00022553"/>
    </source>
</evidence>
<accession>A0A3D2X764</accession>
<evidence type="ECO:0000256" key="2">
    <source>
        <dbReference type="ARBA" id="ARBA00022475"/>
    </source>
</evidence>
<dbReference type="CDD" id="cd06225">
    <property type="entry name" value="HAMP"/>
    <property type="match status" value="1"/>
</dbReference>
<feature type="domain" description="HAMP" evidence="13">
    <location>
        <begin position="312"/>
        <end position="365"/>
    </location>
</feature>
<gene>
    <name evidence="14" type="ORF">DHW61_11235</name>
</gene>
<evidence type="ECO:0000256" key="9">
    <source>
        <dbReference type="ARBA" id="ARBA00022989"/>
    </source>
</evidence>
<dbReference type="InterPro" id="IPR003660">
    <property type="entry name" value="HAMP_dom"/>
</dbReference>
<evidence type="ECO:0000256" key="6">
    <source>
        <dbReference type="ARBA" id="ARBA00022741"/>
    </source>
</evidence>
<comment type="caution">
    <text evidence="14">The sequence shown here is derived from an EMBL/GenBank/DDBJ whole genome shotgun (WGS) entry which is preliminary data.</text>
</comment>
<reference evidence="14 15" key="1">
    <citation type="journal article" date="2018" name="Nat. Biotechnol.">
        <title>A standardized bacterial taxonomy based on genome phylogeny substantially revises the tree of life.</title>
        <authorList>
            <person name="Parks D.H."/>
            <person name="Chuvochina M."/>
            <person name="Waite D.W."/>
            <person name="Rinke C."/>
            <person name="Skarshewski A."/>
            <person name="Chaumeil P.A."/>
            <person name="Hugenholtz P."/>
        </authorList>
    </citation>
    <scope>NUCLEOTIDE SEQUENCE [LARGE SCALE GENOMIC DNA]</scope>
    <source>
        <strain evidence="14">UBA11728</strain>
    </source>
</reference>
<dbReference type="SUPFAM" id="SSF55874">
    <property type="entry name" value="ATPase domain of HSP90 chaperone/DNA topoisomerase II/histidine kinase"/>
    <property type="match status" value="1"/>
</dbReference>
<feature type="transmembrane region" description="Helical" evidence="12">
    <location>
        <begin position="287"/>
        <end position="310"/>
    </location>
</feature>
<keyword evidence="2" id="KW-1003">Cell membrane</keyword>
<evidence type="ECO:0000256" key="5">
    <source>
        <dbReference type="ARBA" id="ARBA00022692"/>
    </source>
</evidence>
<dbReference type="GO" id="GO:0000155">
    <property type="term" value="F:phosphorelay sensor kinase activity"/>
    <property type="evidence" value="ECO:0007669"/>
    <property type="project" value="InterPro"/>
</dbReference>
<dbReference type="AlphaFoldDB" id="A0A3D2X764"/>
<keyword evidence="8" id="KW-0067">ATP-binding</keyword>
<comment type="subcellular location">
    <subcellularLocation>
        <location evidence="1">Cell membrane</location>
        <topology evidence="1">Multi-pass membrane protein</topology>
    </subcellularLocation>
</comment>
<dbReference type="InterPro" id="IPR050640">
    <property type="entry name" value="Bact_2-comp_sensor_kinase"/>
</dbReference>
<dbReference type="InterPro" id="IPR036890">
    <property type="entry name" value="HATPase_C_sf"/>
</dbReference>
<evidence type="ECO:0000256" key="10">
    <source>
        <dbReference type="ARBA" id="ARBA00023012"/>
    </source>
</evidence>
<keyword evidence="5 12" id="KW-0812">Transmembrane</keyword>
<dbReference type="PANTHER" id="PTHR34220">
    <property type="entry name" value="SENSOR HISTIDINE KINASE YPDA"/>
    <property type="match status" value="1"/>
</dbReference>
<keyword evidence="6" id="KW-0547">Nucleotide-binding</keyword>
<keyword evidence="3" id="KW-0597">Phosphoprotein</keyword>
<dbReference type="Pfam" id="PF00672">
    <property type="entry name" value="HAMP"/>
    <property type="match status" value="1"/>
</dbReference>
<evidence type="ECO:0000256" key="8">
    <source>
        <dbReference type="ARBA" id="ARBA00022840"/>
    </source>
</evidence>
<evidence type="ECO:0000313" key="15">
    <source>
        <dbReference type="Proteomes" id="UP000262969"/>
    </source>
</evidence>
<evidence type="ECO:0000256" key="1">
    <source>
        <dbReference type="ARBA" id="ARBA00004651"/>
    </source>
</evidence>
<dbReference type="Gene3D" id="6.10.340.10">
    <property type="match status" value="1"/>
</dbReference>
<dbReference type="EMBL" id="DPVV01000374">
    <property type="protein sequence ID" value="HCL02962.1"/>
    <property type="molecule type" value="Genomic_DNA"/>
</dbReference>
<keyword evidence="10" id="KW-0902">Two-component regulatory system</keyword>
<keyword evidence="4" id="KW-0808">Transferase</keyword>
<dbReference type="Pfam" id="PF06580">
    <property type="entry name" value="His_kinase"/>
    <property type="match status" value="1"/>
</dbReference>
<organism evidence="14 15">
    <name type="scientific">Lachnoclostridium phytofermentans</name>
    <dbReference type="NCBI Taxonomy" id="66219"/>
    <lineage>
        <taxon>Bacteria</taxon>
        <taxon>Bacillati</taxon>
        <taxon>Bacillota</taxon>
        <taxon>Clostridia</taxon>
        <taxon>Lachnospirales</taxon>
        <taxon>Lachnospiraceae</taxon>
    </lineage>
</organism>
<dbReference type="PROSITE" id="PS50885">
    <property type="entry name" value="HAMP"/>
    <property type="match status" value="1"/>
</dbReference>
<dbReference type="GO" id="GO:0005886">
    <property type="term" value="C:plasma membrane"/>
    <property type="evidence" value="ECO:0007669"/>
    <property type="project" value="UniProtKB-SubCell"/>
</dbReference>
<dbReference type="Gene3D" id="3.30.565.10">
    <property type="entry name" value="Histidine kinase-like ATPase, C-terminal domain"/>
    <property type="match status" value="1"/>
</dbReference>
<keyword evidence="11 12" id="KW-0472">Membrane</keyword>
<evidence type="ECO:0000256" key="11">
    <source>
        <dbReference type="ARBA" id="ARBA00023136"/>
    </source>
</evidence>
<protein>
    <recommendedName>
        <fullName evidence="13">HAMP domain-containing protein</fullName>
    </recommendedName>
</protein>
<dbReference type="InterPro" id="IPR010559">
    <property type="entry name" value="Sig_transdc_His_kin_internal"/>
</dbReference>
<name>A0A3D2X764_9FIRM</name>
<evidence type="ECO:0000256" key="12">
    <source>
        <dbReference type="SAM" id="Phobius"/>
    </source>
</evidence>
<keyword evidence="7" id="KW-0418">Kinase</keyword>
<dbReference type="PANTHER" id="PTHR34220:SF11">
    <property type="entry name" value="SENSOR PROTEIN KINASE HPTS"/>
    <property type="match status" value="1"/>
</dbReference>
<sequence length="588" mass="68329">MGVMMKIHIKSNNEVSLKWSMMRTLILCWVLPFTLLTIIVIEFVYHNLNQQTEQTIVNSTEKAVEICLSRMQDSIIASKNASYLPTIRERYNQYLLDNNYLVLYEKVTLFLTQQYKFDDRLLSTMLIFTDNPNDVYYTYSNKYKSTYSNVQYFKRNVLAKVIEISKDLDTKVKFLPFDDRVYMVRNLMTPNFEPYAVIAMELNNETVFESISTIWGYEAGTIYKNGSFLWGSKENEYLTRYDDITNQSVYYKNEKGSYVYKTLKYNQDVLTFVAKLDSEVILYEMDALRYIVTLSIPLLIAFALIVFRFFHRKITKPIVQLISASHKIEDGDYGTQIQIIEGSQEFSFLSEAFNSMSLKLKYQFEQIYLEELALKDARIMALQSQINPHFLNNTLEIINWEARLMENYKVSGMIEALSTILGATMNRKHQQHIPLAEELSYADAYFFIISTRLGERFQVVKEIDESLLQVPVPRLIIQPIIENAVEHGMNAQNQGVVTLHIFSEEDKLFIEVRNQGELTVRDKERIDALLSDDYDAENERSTSLGIRNVNRRLKIIYGSDCGLSIKSDKDGSTVSTIIVKLNKTNSDK</sequence>
<proteinExistence type="predicted"/>
<evidence type="ECO:0000256" key="4">
    <source>
        <dbReference type="ARBA" id="ARBA00022679"/>
    </source>
</evidence>
<dbReference type="Proteomes" id="UP000262969">
    <property type="component" value="Unassembled WGS sequence"/>
</dbReference>
<feature type="transmembrane region" description="Helical" evidence="12">
    <location>
        <begin position="21"/>
        <end position="45"/>
    </location>
</feature>
<dbReference type="SUPFAM" id="SSF158472">
    <property type="entry name" value="HAMP domain-like"/>
    <property type="match status" value="1"/>
</dbReference>
<evidence type="ECO:0000256" key="7">
    <source>
        <dbReference type="ARBA" id="ARBA00022777"/>
    </source>
</evidence>
<evidence type="ECO:0000313" key="14">
    <source>
        <dbReference type="EMBL" id="HCL02962.1"/>
    </source>
</evidence>
<keyword evidence="9 12" id="KW-1133">Transmembrane helix</keyword>